<accession>A0A917B378</accession>
<comment type="caution">
    <text evidence="1">The sequence shown here is derived from an EMBL/GenBank/DDBJ whole genome shotgun (WGS) entry which is preliminary data.</text>
</comment>
<keyword evidence="2" id="KW-1185">Reference proteome</keyword>
<protein>
    <submittedName>
        <fullName evidence="1">Uncharacterized protein</fullName>
    </submittedName>
</protein>
<evidence type="ECO:0000313" key="1">
    <source>
        <dbReference type="EMBL" id="GGF18606.1"/>
    </source>
</evidence>
<organism evidence="1 2">
    <name type="scientific">Subtercola lobariae</name>
    <dbReference type="NCBI Taxonomy" id="1588641"/>
    <lineage>
        <taxon>Bacteria</taxon>
        <taxon>Bacillati</taxon>
        <taxon>Actinomycetota</taxon>
        <taxon>Actinomycetes</taxon>
        <taxon>Micrococcales</taxon>
        <taxon>Microbacteriaceae</taxon>
        <taxon>Subtercola</taxon>
    </lineage>
</organism>
<dbReference type="EMBL" id="BMGP01000002">
    <property type="protein sequence ID" value="GGF18606.1"/>
    <property type="molecule type" value="Genomic_DNA"/>
</dbReference>
<dbReference type="AlphaFoldDB" id="A0A917B378"/>
<sequence>MFDAALSLQGHDEAAVRNRNPDANDITAAFEGLSSCSNRYSDSNVESRFIGVFNDLDEFIDEQLEQHGWQSEIRRLSALGGLNEFVHFDRQAFEERLRDVYIVANFKRWVFIFRR</sequence>
<reference evidence="1 2" key="1">
    <citation type="journal article" date="2014" name="Int. J. Syst. Evol. Microbiol.">
        <title>Complete genome sequence of Corynebacterium casei LMG S-19264T (=DSM 44701T), isolated from a smear-ripened cheese.</title>
        <authorList>
            <consortium name="US DOE Joint Genome Institute (JGI-PGF)"/>
            <person name="Walter F."/>
            <person name="Albersmeier A."/>
            <person name="Kalinowski J."/>
            <person name="Ruckert C."/>
        </authorList>
    </citation>
    <scope>NUCLEOTIDE SEQUENCE [LARGE SCALE GENOMIC DNA]</scope>
    <source>
        <strain evidence="1 2">CGMCC 1.12976</strain>
    </source>
</reference>
<dbReference type="Proteomes" id="UP000598775">
    <property type="component" value="Unassembled WGS sequence"/>
</dbReference>
<evidence type="ECO:0000313" key="2">
    <source>
        <dbReference type="Proteomes" id="UP000598775"/>
    </source>
</evidence>
<gene>
    <name evidence="1" type="ORF">GCM10011399_10300</name>
</gene>
<proteinExistence type="predicted"/>
<name>A0A917B378_9MICO</name>